<dbReference type="InterPro" id="IPR011650">
    <property type="entry name" value="Peptidase_M20_dimer"/>
</dbReference>
<organism evidence="5 6">
    <name type="scientific">Plectosphaerella cucumerina</name>
    <dbReference type="NCBI Taxonomy" id="40658"/>
    <lineage>
        <taxon>Eukaryota</taxon>
        <taxon>Fungi</taxon>
        <taxon>Dikarya</taxon>
        <taxon>Ascomycota</taxon>
        <taxon>Pezizomycotina</taxon>
        <taxon>Sordariomycetes</taxon>
        <taxon>Hypocreomycetidae</taxon>
        <taxon>Glomerellales</taxon>
        <taxon>Plectosphaerellaceae</taxon>
        <taxon>Plectosphaerella</taxon>
    </lineage>
</organism>
<comment type="similarity">
    <text evidence="1">Belongs to the peptidase M20A family.</text>
</comment>
<evidence type="ECO:0000313" key="6">
    <source>
        <dbReference type="Proteomes" id="UP000813385"/>
    </source>
</evidence>
<dbReference type="SUPFAM" id="SSF55031">
    <property type="entry name" value="Bacterial exopeptidase dimerisation domain"/>
    <property type="match status" value="1"/>
</dbReference>
<keyword evidence="2" id="KW-0378">Hydrolase</keyword>
<dbReference type="Pfam" id="PF00291">
    <property type="entry name" value="PALP"/>
    <property type="match status" value="1"/>
</dbReference>
<evidence type="ECO:0000259" key="3">
    <source>
        <dbReference type="Pfam" id="PF00291"/>
    </source>
</evidence>
<dbReference type="Gene3D" id="3.30.70.360">
    <property type="match status" value="1"/>
</dbReference>
<dbReference type="InterPro" id="IPR036264">
    <property type="entry name" value="Bact_exopeptidase_dim_dom"/>
</dbReference>
<dbReference type="InterPro" id="IPR036052">
    <property type="entry name" value="TrpB-like_PALP_sf"/>
</dbReference>
<dbReference type="GO" id="GO:0016787">
    <property type="term" value="F:hydrolase activity"/>
    <property type="evidence" value="ECO:0007669"/>
    <property type="project" value="UniProtKB-KW"/>
</dbReference>
<dbReference type="CDD" id="cd00640">
    <property type="entry name" value="Trp-synth-beta_II"/>
    <property type="match status" value="1"/>
</dbReference>
<proteinExistence type="inferred from homology"/>
<dbReference type="PANTHER" id="PTHR42937">
    <property type="match status" value="1"/>
</dbReference>
<dbReference type="SUPFAM" id="SSF53187">
    <property type="entry name" value="Zn-dependent exopeptidases"/>
    <property type="match status" value="1"/>
</dbReference>
<dbReference type="EMBL" id="JAGPXD010000001">
    <property type="protein sequence ID" value="KAH7376414.1"/>
    <property type="molecule type" value="Genomic_DNA"/>
</dbReference>
<evidence type="ECO:0000256" key="1">
    <source>
        <dbReference type="ARBA" id="ARBA00006247"/>
    </source>
</evidence>
<dbReference type="Pfam" id="PF07687">
    <property type="entry name" value="M20_dimer"/>
    <property type="match status" value="1"/>
</dbReference>
<feature type="domain" description="Peptidase M20 dimerisation" evidence="4">
    <location>
        <begin position="550"/>
        <end position="656"/>
    </location>
</feature>
<dbReference type="Gene3D" id="3.40.50.1100">
    <property type="match status" value="2"/>
</dbReference>
<dbReference type="OrthoDB" id="10059875at2759"/>
<keyword evidence="6" id="KW-1185">Reference proteome</keyword>
<dbReference type="Pfam" id="PF01546">
    <property type="entry name" value="Peptidase_M20"/>
    <property type="match status" value="1"/>
</dbReference>
<sequence length="757" mass="79848">MSSSRKPLFFNPATAPILADGDQTLARVFHAQLPGFAQTPLTSLEDLAQELGVKAVFVKDESLRLGLPAFKILGASWGTCRAIISQFGLPLDASFEDVARCAQKHSVELFTASAGNHGRALAAMARMLDIKAKIYVPRSIDDKVVRMIASEGAEVVVSPSDYDGAMMEAFAAAKSDPAGLFVQDSSFEGYEEIPQWIVEGYAGLLAEVDEQLAEQKLKPDVIVTPAGVGSLTHAVVRHAKSNGRAYKVMAVEPDTAACVYKSLEEGKPCSVPTSKTILEGLNCGTVSTTAFEDLRSGIDVCGTVSDFEAHKAVEELGARGIRSGPCGGATLAGLRRLASGPPRPAWLTRDAVVVILNTEGPRSYKTPLDVSVEDPVALTQLLTTIASANPDLSDAAGSGETAIAEYVFAWLTHRGLEAHWVEPSLGRPSVVGVLRGTGGGKSLMFNGHIDTVSLTSYGQDADPLSGELKPEHGGRIYGRGCLDMKAGVASAMAALATFASPSTPKLRGDIILAAVADEENFSKGTEDILAAGWRADAAIIPEPTSQHMVTAHRGFVWVELDVIGKAYHGSQPQFGVDAILLSGALQVALLEYGKTLPTHPKLGKAHLHGGRILGGEEPSSYPAKCTLTVEFRTVPPQTPSSICEDLEKLLADVAARTPGFAYEAPRVTFSRPGSALPDDHHIVETIASAIKDVTEQDVTPGAAAFWCDAGLLNEAGIPSVVYGPSGEGLHAAEEWVSVESINEVTKVLESAARKISS</sequence>
<protein>
    <submittedName>
        <fullName evidence="5">Diaminopropionate ammonia-lyase</fullName>
    </submittedName>
</protein>
<dbReference type="InterPro" id="IPR001261">
    <property type="entry name" value="ArgE/DapE_CS"/>
</dbReference>
<dbReference type="InterPro" id="IPR001926">
    <property type="entry name" value="TrpB-like_PALP"/>
</dbReference>
<evidence type="ECO:0000313" key="5">
    <source>
        <dbReference type="EMBL" id="KAH7376414.1"/>
    </source>
</evidence>
<dbReference type="PROSITE" id="PS00758">
    <property type="entry name" value="ARGE_DAPE_CPG2_1"/>
    <property type="match status" value="1"/>
</dbReference>
<evidence type="ECO:0000256" key="2">
    <source>
        <dbReference type="ARBA" id="ARBA00022801"/>
    </source>
</evidence>
<dbReference type="PANTHER" id="PTHR42937:SF1">
    <property type="entry name" value="DIAMINOPROPIONATE AMMONIA-LYASE"/>
    <property type="match status" value="1"/>
</dbReference>
<dbReference type="InterPro" id="IPR002933">
    <property type="entry name" value="Peptidase_M20"/>
</dbReference>
<gene>
    <name evidence="5" type="ORF">B0T11DRAFT_272291</name>
</gene>
<dbReference type="SUPFAM" id="SSF53686">
    <property type="entry name" value="Tryptophan synthase beta subunit-like PLP-dependent enzymes"/>
    <property type="match status" value="1"/>
</dbReference>
<comment type="caution">
    <text evidence="5">The sequence shown here is derived from an EMBL/GenBank/DDBJ whole genome shotgun (WGS) entry which is preliminary data.</text>
</comment>
<name>A0A8K0X9I4_9PEZI</name>
<evidence type="ECO:0000259" key="4">
    <source>
        <dbReference type="Pfam" id="PF07687"/>
    </source>
</evidence>
<dbReference type="Gene3D" id="3.40.630.10">
    <property type="entry name" value="Zn peptidases"/>
    <property type="match status" value="1"/>
</dbReference>
<feature type="domain" description="Tryptophan synthase beta chain-like PALP" evidence="3">
    <location>
        <begin position="35"/>
        <end position="340"/>
    </location>
</feature>
<dbReference type="AlphaFoldDB" id="A0A8K0X9I4"/>
<dbReference type="Proteomes" id="UP000813385">
    <property type="component" value="Unassembled WGS sequence"/>
</dbReference>
<accession>A0A8K0X9I4</accession>
<reference evidence="5" key="1">
    <citation type="journal article" date="2021" name="Nat. Commun.">
        <title>Genetic determinants of endophytism in the Arabidopsis root mycobiome.</title>
        <authorList>
            <person name="Mesny F."/>
            <person name="Miyauchi S."/>
            <person name="Thiergart T."/>
            <person name="Pickel B."/>
            <person name="Atanasova L."/>
            <person name="Karlsson M."/>
            <person name="Huettel B."/>
            <person name="Barry K.W."/>
            <person name="Haridas S."/>
            <person name="Chen C."/>
            <person name="Bauer D."/>
            <person name="Andreopoulos W."/>
            <person name="Pangilinan J."/>
            <person name="LaButti K."/>
            <person name="Riley R."/>
            <person name="Lipzen A."/>
            <person name="Clum A."/>
            <person name="Drula E."/>
            <person name="Henrissat B."/>
            <person name="Kohler A."/>
            <person name="Grigoriev I.V."/>
            <person name="Martin F.M."/>
            <person name="Hacquard S."/>
        </authorList>
    </citation>
    <scope>NUCLEOTIDE SEQUENCE</scope>
    <source>
        <strain evidence="5">MPI-CAGE-AT-0016</strain>
    </source>
</reference>